<keyword evidence="4" id="KW-0411">Iron-sulfur</keyword>
<dbReference type="GO" id="GO:0046872">
    <property type="term" value="F:metal ion binding"/>
    <property type="evidence" value="ECO:0007669"/>
    <property type="project" value="UniProtKB-KW"/>
</dbReference>
<reference evidence="6 7" key="1">
    <citation type="journal article" date="2015" name="Stand. Genomic Sci.">
        <title>Genomic Encyclopedia of Bacterial and Archaeal Type Strains, Phase III: the genomes of soil and plant-associated and newly described type strains.</title>
        <authorList>
            <person name="Whitman W.B."/>
            <person name="Woyke T."/>
            <person name="Klenk H.P."/>
            <person name="Zhou Y."/>
            <person name="Lilburn T.G."/>
            <person name="Beck B.J."/>
            <person name="De Vos P."/>
            <person name="Vandamme P."/>
            <person name="Eisen J.A."/>
            <person name="Garrity G."/>
            <person name="Hugenholtz P."/>
            <person name="Kyrpides N.C."/>
        </authorList>
    </citation>
    <scope>NUCLEOTIDE SEQUENCE [LARGE SCALE GENOMIC DNA]</scope>
    <source>
        <strain evidence="6 7">CECT 7306</strain>
    </source>
</reference>
<keyword evidence="6" id="KW-0560">Oxidoreductase</keyword>
<keyword evidence="3" id="KW-0408">Iron</keyword>
<evidence type="ECO:0000259" key="5">
    <source>
        <dbReference type="PROSITE" id="PS51296"/>
    </source>
</evidence>
<comment type="caution">
    <text evidence="6">The sequence shown here is derived from an EMBL/GenBank/DDBJ whole genome shotgun (WGS) entry which is preliminary data.</text>
</comment>
<keyword evidence="1" id="KW-0001">2Fe-2S</keyword>
<dbReference type="RefSeq" id="WP_123378238.1">
    <property type="nucleotide sequence ID" value="NZ_RJKN01000001.1"/>
</dbReference>
<keyword evidence="7" id="KW-1185">Reference proteome</keyword>
<name>A0A3N1HSR4_9ACTN</name>
<dbReference type="CDD" id="cd03528">
    <property type="entry name" value="Rieske_RO_ferredoxin"/>
    <property type="match status" value="1"/>
</dbReference>
<gene>
    <name evidence="6" type="ORF">EDC03_0062</name>
</gene>
<dbReference type="InParanoid" id="A0A3N1HSR4"/>
<dbReference type="AlphaFoldDB" id="A0A3N1HSR4"/>
<dbReference type="GO" id="GO:0004497">
    <property type="term" value="F:monooxygenase activity"/>
    <property type="evidence" value="ECO:0007669"/>
    <property type="project" value="UniProtKB-ARBA"/>
</dbReference>
<accession>A0A3N1HSR4</accession>
<dbReference type="GO" id="GO:0051213">
    <property type="term" value="F:dioxygenase activity"/>
    <property type="evidence" value="ECO:0007669"/>
    <property type="project" value="UniProtKB-KW"/>
</dbReference>
<dbReference type="InterPro" id="IPR036922">
    <property type="entry name" value="Rieske_2Fe-2S_sf"/>
</dbReference>
<evidence type="ECO:0000256" key="4">
    <source>
        <dbReference type="ARBA" id="ARBA00023014"/>
    </source>
</evidence>
<dbReference type="Pfam" id="PF00355">
    <property type="entry name" value="Rieske"/>
    <property type="match status" value="1"/>
</dbReference>
<dbReference type="Proteomes" id="UP000276232">
    <property type="component" value="Unassembled WGS sequence"/>
</dbReference>
<dbReference type="OrthoDB" id="147178at2"/>
<dbReference type="Gene3D" id="2.102.10.10">
    <property type="entry name" value="Rieske [2Fe-2S] iron-sulphur domain"/>
    <property type="match status" value="1"/>
</dbReference>
<dbReference type="PROSITE" id="PS51296">
    <property type="entry name" value="RIESKE"/>
    <property type="match status" value="1"/>
</dbReference>
<feature type="domain" description="Rieske" evidence="5">
    <location>
        <begin position="4"/>
        <end position="108"/>
    </location>
</feature>
<dbReference type="PANTHER" id="PTHR21496">
    <property type="entry name" value="FERREDOXIN-RELATED"/>
    <property type="match status" value="1"/>
</dbReference>
<evidence type="ECO:0000256" key="3">
    <source>
        <dbReference type="ARBA" id="ARBA00023004"/>
    </source>
</evidence>
<dbReference type="InterPro" id="IPR017941">
    <property type="entry name" value="Rieske_2Fe-2S"/>
</dbReference>
<dbReference type="PANTHER" id="PTHR21496:SF23">
    <property type="entry name" value="3-PHENYLPROPIONATE_CINNAMIC ACID DIOXYGENASE FERREDOXIN SUBUNIT"/>
    <property type="match status" value="1"/>
</dbReference>
<sequence length="119" mass="12637">MSLVRVLAEHDLEPGSLRAVEVRGEDGTLLPVVVVRAEDGGYHALGDECSHQSVLLSEGDDDAVEGCSVECWLHGSRFDLRTGRPSGPPAVSPVPVYRCEVSDGDVLVDVDQRQQAGAA</sequence>
<dbReference type="GO" id="GO:0051537">
    <property type="term" value="F:2 iron, 2 sulfur cluster binding"/>
    <property type="evidence" value="ECO:0007669"/>
    <property type="project" value="UniProtKB-KW"/>
</dbReference>
<dbReference type="GO" id="GO:0016705">
    <property type="term" value="F:oxidoreductase activity, acting on paired donors, with incorporation or reduction of molecular oxygen"/>
    <property type="evidence" value="ECO:0007669"/>
    <property type="project" value="UniProtKB-ARBA"/>
</dbReference>
<evidence type="ECO:0000256" key="2">
    <source>
        <dbReference type="ARBA" id="ARBA00022723"/>
    </source>
</evidence>
<proteinExistence type="predicted"/>
<protein>
    <submittedName>
        <fullName evidence="6">3-phenylpropionate/trans-cinnamate dioxygenase ferredoxin subunit</fullName>
    </submittedName>
</protein>
<dbReference type="SUPFAM" id="SSF50022">
    <property type="entry name" value="ISP domain"/>
    <property type="match status" value="1"/>
</dbReference>
<keyword evidence="2" id="KW-0479">Metal-binding</keyword>
<evidence type="ECO:0000256" key="1">
    <source>
        <dbReference type="ARBA" id="ARBA00022714"/>
    </source>
</evidence>
<organism evidence="6 7">
    <name type="scientific">Pseudokineococcus lusitanus</name>
    <dbReference type="NCBI Taxonomy" id="763993"/>
    <lineage>
        <taxon>Bacteria</taxon>
        <taxon>Bacillati</taxon>
        <taxon>Actinomycetota</taxon>
        <taxon>Actinomycetes</taxon>
        <taxon>Kineosporiales</taxon>
        <taxon>Kineosporiaceae</taxon>
        <taxon>Pseudokineococcus</taxon>
    </lineage>
</organism>
<keyword evidence="6" id="KW-0223">Dioxygenase</keyword>
<evidence type="ECO:0000313" key="6">
    <source>
        <dbReference type="EMBL" id="ROP45460.1"/>
    </source>
</evidence>
<evidence type="ECO:0000313" key="7">
    <source>
        <dbReference type="Proteomes" id="UP000276232"/>
    </source>
</evidence>
<dbReference type="EMBL" id="RJKN01000001">
    <property type="protein sequence ID" value="ROP45460.1"/>
    <property type="molecule type" value="Genomic_DNA"/>
</dbReference>